<gene>
    <name evidence="3" type="ORF">HD841_003642</name>
</gene>
<keyword evidence="4" id="KW-1185">Reference proteome</keyword>
<reference evidence="3 4" key="1">
    <citation type="submission" date="2020-08" db="EMBL/GenBank/DDBJ databases">
        <title>The Agave Microbiome: Exploring the role of microbial communities in plant adaptations to desert environments.</title>
        <authorList>
            <person name="Partida-Martinez L.P."/>
        </authorList>
    </citation>
    <scope>NUCLEOTIDE SEQUENCE [LARGE SCALE GENOMIC DNA]</scope>
    <source>
        <strain evidence="3 4">AS2.3</strain>
    </source>
</reference>
<evidence type="ECO:0000313" key="3">
    <source>
        <dbReference type="EMBL" id="NYD91823.1"/>
    </source>
</evidence>
<evidence type="ECO:0000259" key="2">
    <source>
        <dbReference type="Pfam" id="PF10881"/>
    </source>
</evidence>
<sequence length="232" mass="25920">MEWMLAMDMMTLLLPIGFGSGLYVRGLFARAEAARAQDEASGLRRQAETLKQKIEAMARSEAERQSSAEQRRQFFAQNDVTLVENQLRFISQANLHAIRPVNKEAARVLYALDEWIIAHQPDWRLAFEVAMGSFIKTSDSGDARTQDAAFSSYNSKRVDFLLIDRFGHPMLVVEYHGSGHDLAGDAADRMQVKRLALARAGIPLVELPVHAQRTDIFRMVNEALGASDAAVN</sequence>
<dbReference type="InterPro" id="IPR024402">
    <property type="entry name" value="DUF2726"/>
</dbReference>
<feature type="coiled-coil region" evidence="1">
    <location>
        <begin position="33"/>
        <end position="63"/>
    </location>
</feature>
<accession>A0A7Y9FQY1</accession>
<dbReference type="Proteomes" id="UP000517753">
    <property type="component" value="Unassembled WGS sequence"/>
</dbReference>
<name>A0A7Y9FQY1_9SPHN</name>
<evidence type="ECO:0000313" key="4">
    <source>
        <dbReference type="Proteomes" id="UP000517753"/>
    </source>
</evidence>
<organism evidence="3 4">
    <name type="scientific">Sphingomonas melonis</name>
    <dbReference type="NCBI Taxonomy" id="152682"/>
    <lineage>
        <taxon>Bacteria</taxon>
        <taxon>Pseudomonadati</taxon>
        <taxon>Pseudomonadota</taxon>
        <taxon>Alphaproteobacteria</taxon>
        <taxon>Sphingomonadales</taxon>
        <taxon>Sphingomonadaceae</taxon>
        <taxon>Sphingomonas</taxon>
    </lineage>
</organism>
<comment type="caution">
    <text evidence="3">The sequence shown here is derived from an EMBL/GenBank/DDBJ whole genome shotgun (WGS) entry which is preliminary data.</text>
</comment>
<dbReference type="RefSeq" id="WP_179510226.1">
    <property type="nucleotide sequence ID" value="NZ_JACCBY010000007.1"/>
</dbReference>
<dbReference type="AlphaFoldDB" id="A0A7Y9FQY1"/>
<feature type="domain" description="DUF2726" evidence="2">
    <location>
        <begin position="104"/>
        <end position="211"/>
    </location>
</feature>
<evidence type="ECO:0000256" key="1">
    <source>
        <dbReference type="SAM" id="Coils"/>
    </source>
</evidence>
<dbReference type="Pfam" id="PF10881">
    <property type="entry name" value="DUF2726"/>
    <property type="match status" value="1"/>
</dbReference>
<dbReference type="EMBL" id="JACCBY010000007">
    <property type="protein sequence ID" value="NYD91823.1"/>
    <property type="molecule type" value="Genomic_DNA"/>
</dbReference>
<protein>
    <recommendedName>
        <fullName evidence="2">DUF2726 domain-containing protein</fullName>
    </recommendedName>
</protein>
<proteinExistence type="predicted"/>
<keyword evidence="1" id="KW-0175">Coiled coil</keyword>